<feature type="non-terminal residue" evidence="2">
    <location>
        <position position="697"/>
    </location>
</feature>
<keyword evidence="3" id="KW-1185">Reference proteome</keyword>
<name>K0SXB7_THAOC</name>
<feature type="compositionally biased region" description="Low complexity" evidence="1">
    <location>
        <begin position="603"/>
        <end position="617"/>
    </location>
</feature>
<feature type="compositionally biased region" description="Acidic residues" evidence="1">
    <location>
        <begin position="1"/>
        <end position="19"/>
    </location>
</feature>
<evidence type="ECO:0000256" key="1">
    <source>
        <dbReference type="SAM" id="MobiDB-lite"/>
    </source>
</evidence>
<feature type="region of interest" description="Disordered" evidence="1">
    <location>
        <begin position="1"/>
        <end position="42"/>
    </location>
</feature>
<feature type="compositionally biased region" description="Acidic residues" evidence="1">
    <location>
        <begin position="518"/>
        <end position="528"/>
    </location>
</feature>
<dbReference type="Proteomes" id="UP000266841">
    <property type="component" value="Unassembled WGS sequence"/>
</dbReference>
<evidence type="ECO:0000313" key="3">
    <source>
        <dbReference type="Proteomes" id="UP000266841"/>
    </source>
</evidence>
<feature type="region of interest" description="Disordered" evidence="1">
    <location>
        <begin position="581"/>
        <end position="617"/>
    </location>
</feature>
<evidence type="ECO:0000313" key="2">
    <source>
        <dbReference type="EMBL" id="EJK62887.1"/>
    </source>
</evidence>
<accession>K0SXB7</accession>
<protein>
    <submittedName>
        <fullName evidence="2">Uncharacterized protein</fullName>
    </submittedName>
</protein>
<feature type="region of interest" description="Disordered" evidence="1">
    <location>
        <begin position="509"/>
        <end position="540"/>
    </location>
</feature>
<dbReference type="EMBL" id="AGNL01018560">
    <property type="protein sequence ID" value="EJK62887.1"/>
    <property type="molecule type" value="Genomic_DNA"/>
</dbReference>
<comment type="caution">
    <text evidence="2">The sequence shown here is derived from an EMBL/GenBank/DDBJ whole genome shotgun (WGS) entry which is preliminary data.</text>
</comment>
<dbReference type="AlphaFoldDB" id="K0SXB7"/>
<feature type="compositionally biased region" description="Acidic residues" evidence="1">
    <location>
        <begin position="586"/>
        <end position="600"/>
    </location>
</feature>
<reference evidence="2 3" key="1">
    <citation type="journal article" date="2012" name="Genome Biol.">
        <title>Genome and low-iron response of an oceanic diatom adapted to chronic iron limitation.</title>
        <authorList>
            <person name="Lommer M."/>
            <person name="Specht M."/>
            <person name="Roy A.S."/>
            <person name="Kraemer L."/>
            <person name="Andreson R."/>
            <person name="Gutowska M.A."/>
            <person name="Wolf J."/>
            <person name="Bergner S.V."/>
            <person name="Schilhabel M.B."/>
            <person name="Klostermeier U.C."/>
            <person name="Beiko R.G."/>
            <person name="Rosenstiel P."/>
            <person name="Hippler M."/>
            <person name="Laroche J."/>
        </authorList>
    </citation>
    <scope>NUCLEOTIDE SEQUENCE [LARGE SCALE GENOMIC DNA]</scope>
    <source>
        <strain evidence="2 3">CCMP1005</strain>
    </source>
</reference>
<proteinExistence type="predicted"/>
<organism evidence="2 3">
    <name type="scientific">Thalassiosira oceanica</name>
    <name type="common">Marine diatom</name>
    <dbReference type="NCBI Taxonomy" id="159749"/>
    <lineage>
        <taxon>Eukaryota</taxon>
        <taxon>Sar</taxon>
        <taxon>Stramenopiles</taxon>
        <taxon>Ochrophyta</taxon>
        <taxon>Bacillariophyta</taxon>
        <taxon>Coscinodiscophyceae</taxon>
        <taxon>Thalassiosirophycidae</taxon>
        <taxon>Thalassiosirales</taxon>
        <taxon>Thalassiosiraceae</taxon>
        <taxon>Thalassiosira</taxon>
    </lineage>
</organism>
<sequence>MDTDSDFEDGSAADVDAPEDGTGGAERYDEDAGDAIHNGHVHYDSDDEQYYFDAEEDEFNSASKFPPKLNEYSPTMDRSTHPKVVIDEGRKVAFGQCMKEVDYLRGRLGFEEEGEDNLFELIFGEDSELFANAFKKIGVEYAEFVAFIATFYLECRLRTTLSRLVDDRDINTDRYMSHERYAAIWKKMDSHGKGHNFTNRFWEMIEAALNDNLHDLFVPKKDEFTMRLAHDDDKHWYNETKKLADRPLGEETKLKRARHVRDNAKGFVADVTVNAASGFPVNVRYRRSGESSTTAFREVMKFLFKFADDSSAPNLSGKVEIAADRGYWNIDTLVFCVGRLGAGVVGTIKRGMKWFPFTWGEKKQSSTQRGVKTQQHVPAEGQPQIFQMSARHNVGKRYSRDRQLTATALRNGHSKTVSMTLTTDPCHDNCVDLVSSSTKDYRKYHKPNKSKRERIMNGFDLVAGGDLLDTLPVDGTDGRVVRAKSPNIDVEHDRRYDYELVLRYLGQQNLLPDGPVQGDDEEGEDESNADSTNDGGEDLADHMSISDETVLEIISEQQHPREIVEDNGELLGTTHVYGLSSLPGIGEEDGEDDDELDGDEYSYRNYDSSSESSEDLPSVSVDENAAEFMNIFFSYSSSSEFEGLRKAEAADCIPAFSSEMLEACLGLIDGVPRNVMEADENEQRRVLLEWTQCTRSE</sequence>
<gene>
    <name evidence="2" type="ORF">THAOC_16481</name>
</gene>